<sequence length="374" mass="39372">MVKKKGTATASSAAASTTGPKATTAASKKVTPETSAAVTKDAPGDWPASTMTKRDEKKAQSLGLISDKEEDVLLPAPETSSAEPPKWPSGGFADEDDLLLDFEEGFLEPPSKKAKTSSSRPTPAASEAPALSKEVLTPSSLPKEKENTSTSAGHLDEAVKIADTTHQEVDSLKKELGQLKKKLKEEENAKTEAQARAMEKEDLLRKSTTALLGAVDIPANSEGKLPADTAADAISLAIESGELVRAVLQKNKAVLSRFHAMIFPKADQNKTLGQLVNTFSVDTEGIIEHPSLDLEAIAKADGNVNQYFPAPPAGVAQRSEYHAGVPLRAAMNVLATPARENIATPTAAQSGWHRSSSLVAAQDIVEAAAQLNPT</sequence>
<feature type="region of interest" description="Disordered" evidence="2">
    <location>
        <begin position="1"/>
        <end position="153"/>
    </location>
</feature>
<feature type="coiled-coil region" evidence="1">
    <location>
        <begin position="162"/>
        <end position="203"/>
    </location>
</feature>
<evidence type="ECO:0000313" key="4">
    <source>
        <dbReference type="Proteomes" id="UP001231189"/>
    </source>
</evidence>
<keyword evidence="1" id="KW-0175">Coiled coil</keyword>
<evidence type="ECO:0000313" key="3">
    <source>
        <dbReference type="EMBL" id="KAK1670411.1"/>
    </source>
</evidence>
<gene>
    <name evidence="3" type="ORF">QYE76_058570</name>
</gene>
<protein>
    <submittedName>
        <fullName evidence="3">Uncharacterized protein</fullName>
    </submittedName>
</protein>
<dbReference type="EMBL" id="JAUUTY010000003">
    <property type="protein sequence ID" value="KAK1670411.1"/>
    <property type="molecule type" value="Genomic_DNA"/>
</dbReference>
<proteinExistence type="predicted"/>
<evidence type="ECO:0000256" key="2">
    <source>
        <dbReference type="SAM" id="MobiDB-lite"/>
    </source>
</evidence>
<name>A0AAD8T5P7_LOLMU</name>
<accession>A0AAD8T5P7</accession>
<feature type="compositionally biased region" description="Acidic residues" evidence="2">
    <location>
        <begin position="93"/>
        <end position="106"/>
    </location>
</feature>
<evidence type="ECO:0000256" key="1">
    <source>
        <dbReference type="SAM" id="Coils"/>
    </source>
</evidence>
<feature type="compositionally biased region" description="Low complexity" evidence="2">
    <location>
        <begin position="7"/>
        <end position="29"/>
    </location>
</feature>
<reference evidence="3" key="1">
    <citation type="submission" date="2023-07" db="EMBL/GenBank/DDBJ databases">
        <title>A chromosome-level genome assembly of Lolium multiflorum.</title>
        <authorList>
            <person name="Chen Y."/>
            <person name="Copetti D."/>
            <person name="Kolliker R."/>
            <person name="Studer B."/>
        </authorList>
    </citation>
    <scope>NUCLEOTIDE SEQUENCE</scope>
    <source>
        <strain evidence="3">02402/16</strain>
        <tissue evidence="3">Leaf</tissue>
    </source>
</reference>
<keyword evidence="4" id="KW-1185">Reference proteome</keyword>
<dbReference type="AlphaFoldDB" id="A0AAD8T5P7"/>
<organism evidence="3 4">
    <name type="scientific">Lolium multiflorum</name>
    <name type="common">Italian ryegrass</name>
    <name type="synonym">Lolium perenne subsp. multiflorum</name>
    <dbReference type="NCBI Taxonomy" id="4521"/>
    <lineage>
        <taxon>Eukaryota</taxon>
        <taxon>Viridiplantae</taxon>
        <taxon>Streptophyta</taxon>
        <taxon>Embryophyta</taxon>
        <taxon>Tracheophyta</taxon>
        <taxon>Spermatophyta</taxon>
        <taxon>Magnoliopsida</taxon>
        <taxon>Liliopsida</taxon>
        <taxon>Poales</taxon>
        <taxon>Poaceae</taxon>
        <taxon>BOP clade</taxon>
        <taxon>Pooideae</taxon>
        <taxon>Poodae</taxon>
        <taxon>Poeae</taxon>
        <taxon>Poeae Chloroplast Group 2 (Poeae type)</taxon>
        <taxon>Loliodinae</taxon>
        <taxon>Loliinae</taxon>
        <taxon>Lolium</taxon>
    </lineage>
</organism>
<comment type="caution">
    <text evidence="3">The sequence shown here is derived from an EMBL/GenBank/DDBJ whole genome shotgun (WGS) entry which is preliminary data.</text>
</comment>
<dbReference type="Proteomes" id="UP001231189">
    <property type="component" value="Unassembled WGS sequence"/>
</dbReference>